<dbReference type="Gene3D" id="1.10.3470.10">
    <property type="entry name" value="ABC transporter involved in vitamin B12 uptake, BtuC"/>
    <property type="match status" value="1"/>
</dbReference>
<gene>
    <name evidence="5" type="primary">fepG_2</name>
    <name evidence="5" type="ORF">NCTC12993_06496</name>
</gene>
<organism evidence="5 6">
    <name type="scientific">Kluyvera cryocrescens</name>
    <name type="common">Kluyvera citrophila</name>
    <dbReference type="NCBI Taxonomy" id="580"/>
    <lineage>
        <taxon>Bacteria</taxon>
        <taxon>Pseudomonadati</taxon>
        <taxon>Pseudomonadota</taxon>
        <taxon>Gammaproteobacteria</taxon>
        <taxon>Enterobacterales</taxon>
        <taxon>Enterobacteriaceae</taxon>
        <taxon>Kluyvera</taxon>
    </lineage>
</organism>
<sequence>MTSPSRRLIASCLLLLMACTLLTLLSLRSGAVTLELSQVFAALFGDAPRAIAMVVTEWRLPRVMDGAADWCRARRQRGHLPIVDAQPAGESGRDGLQHRCVERRAGGDGLLRPESHHHLRWPRWPGALSPRCWYGHWRGATASDTFRLIIYRHWHPCDADGGSTPGYCCGHL</sequence>
<name>A0A485CJH6_KLUCR</name>
<evidence type="ECO:0000256" key="1">
    <source>
        <dbReference type="ARBA" id="ARBA00004141"/>
    </source>
</evidence>
<keyword evidence="4" id="KW-0472">Membrane</keyword>
<evidence type="ECO:0000313" key="5">
    <source>
        <dbReference type="EMBL" id="VFS84727.1"/>
    </source>
</evidence>
<dbReference type="PROSITE" id="PS51257">
    <property type="entry name" value="PROKAR_LIPOPROTEIN"/>
    <property type="match status" value="1"/>
</dbReference>
<dbReference type="GO" id="GO:0022857">
    <property type="term" value="F:transmembrane transporter activity"/>
    <property type="evidence" value="ECO:0007669"/>
    <property type="project" value="UniProtKB-ARBA"/>
</dbReference>
<evidence type="ECO:0000313" key="6">
    <source>
        <dbReference type="Proteomes" id="UP000401081"/>
    </source>
</evidence>
<accession>A0A485CJH6</accession>
<evidence type="ECO:0000256" key="2">
    <source>
        <dbReference type="ARBA" id="ARBA00022692"/>
    </source>
</evidence>
<keyword evidence="2" id="KW-0812">Transmembrane</keyword>
<protein>
    <submittedName>
        <fullName evidence="5">Ferric enterobactin transport system permease protein fepG</fullName>
    </submittedName>
</protein>
<evidence type="ECO:0000256" key="3">
    <source>
        <dbReference type="ARBA" id="ARBA00022989"/>
    </source>
</evidence>
<dbReference type="EMBL" id="CAADJD010000026">
    <property type="protein sequence ID" value="VFS84727.1"/>
    <property type="molecule type" value="Genomic_DNA"/>
</dbReference>
<dbReference type="Proteomes" id="UP000401081">
    <property type="component" value="Unassembled WGS sequence"/>
</dbReference>
<dbReference type="GO" id="GO:0016020">
    <property type="term" value="C:membrane"/>
    <property type="evidence" value="ECO:0007669"/>
    <property type="project" value="UniProtKB-SubCell"/>
</dbReference>
<evidence type="ECO:0000256" key="4">
    <source>
        <dbReference type="ARBA" id="ARBA00023136"/>
    </source>
</evidence>
<dbReference type="AlphaFoldDB" id="A0A485CJH6"/>
<dbReference type="InterPro" id="IPR037294">
    <property type="entry name" value="ABC_BtuC-like"/>
</dbReference>
<comment type="subcellular location">
    <subcellularLocation>
        <location evidence="1">Membrane</location>
        <topology evidence="1">Multi-pass membrane protein</topology>
    </subcellularLocation>
</comment>
<keyword evidence="6" id="KW-1185">Reference proteome</keyword>
<reference evidence="5 6" key="1">
    <citation type="submission" date="2019-03" db="EMBL/GenBank/DDBJ databases">
        <authorList>
            <consortium name="Pathogen Informatics"/>
        </authorList>
    </citation>
    <scope>NUCLEOTIDE SEQUENCE [LARGE SCALE GENOMIC DNA]</scope>
    <source>
        <strain evidence="5 6">NCTC12993</strain>
    </source>
</reference>
<proteinExistence type="predicted"/>
<keyword evidence="3" id="KW-1133">Transmembrane helix</keyword>